<keyword evidence="3" id="KW-1185">Reference proteome</keyword>
<keyword evidence="2" id="KW-0418">Kinase</keyword>
<dbReference type="Proteomes" id="UP000238956">
    <property type="component" value="Chromosome"/>
</dbReference>
<dbReference type="InterPro" id="IPR052922">
    <property type="entry name" value="Cytidylate_Kinase-2"/>
</dbReference>
<dbReference type="Pfam" id="PF07728">
    <property type="entry name" value="AAA_5"/>
    <property type="match status" value="1"/>
</dbReference>
<dbReference type="OrthoDB" id="1201990at2"/>
<dbReference type="GeneID" id="98393157"/>
<dbReference type="GO" id="GO:0016301">
    <property type="term" value="F:kinase activity"/>
    <property type="evidence" value="ECO:0007669"/>
    <property type="project" value="UniProtKB-KW"/>
</dbReference>
<gene>
    <name evidence="2" type="ORF">C0J00_04450</name>
</gene>
<organism evidence="2 3">
    <name type="scientific">Streptococcus pluranimalium</name>
    <dbReference type="NCBI Taxonomy" id="82348"/>
    <lineage>
        <taxon>Bacteria</taxon>
        <taxon>Bacillati</taxon>
        <taxon>Bacillota</taxon>
        <taxon>Bacilli</taxon>
        <taxon>Lactobacillales</taxon>
        <taxon>Streptococcaceae</taxon>
        <taxon>Streptococcus</taxon>
    </lineage>
</organism>
<dbReference type="SUPFAM" id="SSF52540">
    <property type="entry name" value="P-loop containing nucleoside triphosphate hydrolases"/>
    <property type="match status" value="1"/>
</dbReference>
<evidence type="ECO:0000313" key="3">
    <source>
        <dbReference type="Proteomes" id="UP000238956"/>
    </source>
</evidence>
<reference evidence="2 3" key="2">
    <citation type="submission" date="2018-02" db="EMBL/GenBank/DDBJ databases">
        <title>Whole genome sequencing analysis of Streptococcus pluranimalium isolated from cattle infected mastitis in China.</title>
        <authorList>
            <person name="Zhang J.-R."/>
            <person name="Hu G.-Z."/>
        </authorList>
    </citation>
    <scope>NUCLEOTIDE SEQUENCE [LARGE SCALE GENOMIC DNA]</scope>
    <source>
        <strain evidence="2 3">TH11417</strain>
    </source>
</reference>
<dbReference type="InterPro" id="IPR027417">
    <property type="entry name" value="P-loop_NTPase"/>
</dbReference>
<accession>A0A2L0D3M8</accession>
<sequence length="167" mass="19541">MEKIIIIGCPGSGKSTLARRLARLTKLSLYHLDMMNWQVDKTTVATEVFIERQMQVLSQDTWIIDGNYGSTLDLRIKACDTIVFLDYPLDICLEGVKNRIGKVRPDMPWVEESLDQEFVEFIKGFSQTSRPKILNFMKLYPKKTWYQFKSREETELFLKTIKKSFKS</sequence>
<evidence type="ECO:0000259" key="1">
    <source>
        <dbReference type="Pfam" id="PF07728"/>
    </source>
</evidence>
<evidence type="ECO:0000313" key="2">
    <source>
        <dbReference type="EMBL" id="AUW96416.1"/>
    </source>
</evidence>
<dbReference type="KEGG" id="splr:C0J00_04450"/>
<dbReference type="PANTHER" id="PTHR37816">
    <property type="entry name" value="YALI0E33011P"/>
    <property type="match status" value="1"/>
</dbReference>
<protein>
    <submittedName>
        <fullName evidence="2">Adenylate kinase</fullName>
    </submittedName>
</protein>
<reference evidence="2 3" key="1">
    <citation type="submission" date="2017-12" db="EMBL/GenBank/DDBJ databases">
        <authorList>
            <person name="Hurst M.R.H."/>
        </authorList>
    </citation>
    <scope>NUCLEOTIDE SEQUENCE [LARGE SCALE GENOMIC DNA]</scope>
    <source>
        <strain evidence="2 3">TH11417</strain>
    </source>
</reference>
<dbReference type="InterPro" id="IPR011704">
    <property type="entry name" value="ATPase_dyneun-rel_AAA"/>
</dbReference>
<keyword evidence="2" id="KW-0808">Transferase</keyword>
<dbReference type="GO" id="GO:0005524">
    <property type="term" value="F:ATP binding"/>
    <property type="evidence" value="ECO:0007669"/>
    <property type="project" value="InterPro"/>
</dbReference>
<dbReference type="AlphaFoldDB" id="A0A2L0D3M8"/>
<dbReference type="PRINTS" id="PR01100">
    <property type="entry name" value="SHIKIMTKNASE"/>
</dbReference>
<name>A0A2L0D3M8_9STRE</name>
<dbReference type="EMBL" id="CP025536">
    <property type="protein sequence ID" value="AUW96416.1"/>
    <property type="molecule type" value="Genomic_DNA"/>
</dbReference>
<proteinExistence type="predicted"/>
<feature type="domain" description="ATPase dynein-related AAA" evidence="1">
    <location>
        <begin position="4"/>
        <end position="68"/>
    </location>
</feature>
<dbReference type="RefSeq" id="WP_104967743.1">
    <property type="nucleotide sequence ID" value="NZ_CP025536.1"/>
</dbReference>
<dbReference type="PANTHER" id="PTHR37816:SF3">
    <property type="entry name" value="MODULATES DNA TOPOLOGY"/>
    <property type="match status" value="1"/>
</dbReference>
<dbReference type="GO" id="GO:0016887">
    <property type="term" value="F:ATP hydrolysis activity"/>
    <property type="evidence" value="ECO:0007669"/>
    <property type="project" value="InterPro"/>
</dbReference>
<dbReference type="Gene3D" id="3.40.50.300">
    <property type="entry name" value="P-loop containing nucleotide triphosphate hydrolases"/>
    <property type="match status" value="1"/>
</dbReference>